<organism evidence="5 6">
    <name type="scientific">Haematococcus lacustris</name>
    <name type="common">Green alga</name>
    <name type="synonym">Haematococcus pluvialis</name>
    <dbReference type="NCBI Taxonomy" id="44745"/>
    <lineage>
        <taxon>Eukaryota</taxon>
        <taxon>Viridiplantae</taxon>
        <taxon>Chlorophyta</taxon>
        <taxon>core chlorophytes</taxon>
        <taxon>Chlorophyceae</taxon>
        <taxon>CS clade</taxon>
        <taxon>Chlamydomonadales</taxon>
        <taxon>Haematococcaceae</taxon>
        <taxon>Haematococcus</taxon>
    </lineage>
</organism>
<dbReference type="GO" id="GO:0003962">
    <property type="term" value="F:cystathionine gamma-synthase activity"/>
    <property type="evidence" value="ECO:0007669"/>
    <property type="project" value="InterPro"/>
</dbReference>
<comment type="caution">
    <text evidence="5">The sequence shown here is derived from an EMBL/GenBank/DDBJ whole genome shotgun (WGS) entry which is preliminary data.</text>
</comment>
<dbReference type="InterPro" id="IPR015421">
    <property type="entry name" value="PyrdxlP-dep_Trfase_major"/>
</dbReference>
<dbReference type="Gene3D" id="3.90.1150.10">
    <property type="entry name" value="Aspartate Aminotransferase, domain 1"/>
    <property type="match status" value="1"/>
</dbReference>
<protein>
    <submittedName>
        <fullName evidence="5">Cystathionine gamma-synthase</fullName>
    </submittedName>
</protein>
<comment type="similarity">
    <text evidence="2 4">Belongs to the trans-sulfuration enzymes family.</text>
</comment>
<dbReference type="GO" id="GO:0009507">
    <property type="term" value="C:chloroplast"/>
    <property type="evidence" value="ECO:0007669"/>
    <property type="project" value="TreeGrafter"/>
</dbReference>
<dbReference type="InterPro" id="IPR015424">
    <property type="entry name" value="PyrdxlP-dep_Trfase"/>
</dbReference>
<dbReference type="GO" id="GO:0009086">
    <property type="term" value="P:methionine biosynthetic process"/>
    <property type="evidence" value="ECO:0007669"/>
    <property type="project" value="InterPro"/>
</dbReference>
<dbReference type="GO" id="GO:0019346">
    <property type="term" value="P:transsulfuration"/>
    <property type="evidence" value="ECO:0007669"/>
    <property type="project" value="InterPro"/>
</dbReference>
<dbReference type="PANTHER" id="PTHR43379:SF1">
    <property type="entry name" value="CYSTATHIONINE GAMMA-SYNTHASE 1, CHLOROPLASTIC-RELATED"/>
    <property type="match status" value="1"/>
</dbReference>
<dbReference type="Gene3D" id="3.40.640.10">
    <property type="entry name" value="Type I PLP-dependent aspartate aminotransferase-like (Major domain)"/>
    <property type="match status" value="1"/>
</dbReference>
<proteinExistence type="inferred from homology"/>
<evidence type="ECO:0000256" key="4">
    <source>
        <dbReference type="RuleBase" id="RU362118"/>
    </source>
</evidence>
<accession>A0A699ZGZ2</accession>
<dbReference type="PANTHER" id="PTHR43379">
    <property type="entry name" value="CYSTATHIONINE GAMMA-SYNTHASE"/>
    <property type="match status" value="1"/>
</dbReference>
<dbReference type="FunFam" id="3.40.640.10:FF:000046">
    <property type="entry name" value="Cystathionine gamma-lyase"/>
    <property type="match status" value="1"/>
</dbReference>
<dbReference type="InterPro" id="IPR054542">
    <property type="entry name" value="Cys_met_metab_PP"/>
</dbReference>
<reference evidence="5 6" key="1">
    <citation type="submission" date="2020-02" db="EMBL/GenBank/DDBJ databases">
        <title>Draft genome sequence of Haematococcus lacustris strain NIES-144.</title>
        <authorList>
            <person name="Morimoto D."/>
            <person name="Nakagawa S."/>
            <person name="Yoshida T."/>
            <person name="Sawayama S."/>
        </authorList>
    </citation>
    <scope>NUCLEOTIDE SEQUENCE [LARGE SCALE GENOMIC DNA]</scope>
    <source>
        <strain evidence="5 6">NIES-144</strain>
    </source>
</reference>
<dbReference type="GO" id="GO:0030170">
    <property type="term" value="F:pyridoxal phosphate binding"/>
    <property type="evidence" value="ECO:0007669"/>
    <property type="project" value="InterPro"/>
</dbReference>
<name>A0A699ZGZ2_HAELA</name>
<evidence type="ECO:0000313" key="5">
    <source>
        <dbReference type="EMBL" id="GFH20450.1"/>
    </source>
</evidence>
<dbReference type="AlphaFoldDB" id="A0A699ZGZ2"/>
<keyword evidence="3 4" id="KW-0663">Pyridoxal phosphate</keyword>
<dbReference type="Pfam" id="PF01053">
    <property type="entry name" value="Cys_Met_Meta_PP"/>
    <property type="match status" value="1"/>
</dbReference>
<gene>
    <name evidence="5" type="ORF">HaLaN_17574</name>
</gene>
<dbReference type="Proteomes" id="UP000485058">
    <property type="component" value="Unassembled WGS sequence"/>
</dbReference>
<dbReference type="PROSITE" id="PS00868">
    <property type="entry name" value="CYS_MET_METAB_PP"/>
    <property type="match status" value="1"/>
</dbReference>
<evidence type="ECO:0000256" key="1">
    <source>
        <dbReference type="ARBA" id="ARBA00001933"/>
    </source>
</evidence>
<comment type="cofactor">
    <cofactor evidence="1 4">
        <name>pyridoxal 5'-phosphate</name>
        <dbReference type="ChEBI" id="CHEBI:597326"/>
    </cofactor>
</comment>
<evidence type="ECO:0000256" key="2">
    <source>
        <dbReference type="ARBA" id="ARBA00009077"/>
    </source>
</evidence>
<sequence>MLPSTKSVHAGERAGRPQIADALTTPIVQTSTYWFKNTQQVIDFNEGRLQSHEYGRYGNPTVKACEDKIAQLEGAEDCLVSASGMSSVTTMLMALVQPGGQIITTSDCYWRTRQFMQNFLPKLNIGVSVIAPNDFGALQQCLDSTSATLFFSESPTNPYLRCVDINKISKMCHAKGVHVCIDSTFSTPINSKALEHGADLVLHSATKYLAGHNDVLAGALAGKRELIQQVRTLHHILGGVTDPHAAYLLLRGLKTLELRVERHNRSAAEIARRLQQHPKVERVWRFLQVLLPSSLL</sequence>
<dbReference type="SUPFAM" id="SSF53383">
    <property type="entry name" value="PLP-dependent transferases"/>
    <property type="match status" value="1"/>
</dbReference>
<dbReference type="EMBL" id="BLLF01001637">
    <property type="protein sequence ID" value="GFH20450.1"/>
    <property type="molecule type" value="Genomic_DNA"/>
</dbReference>
<keyword evidence="6" id="KW-1185">Reference proteome</keyword>
<dbReference type="InterPro" id="IPR015422">
    <property type="entry name" value="PyrdxlP-dep_Trfase_small"/>
</dbReference>
<dbReference type="InterPro" id="IPR000277">
    <property type="entry name" value="Cys/Met-Metab_PyrdxlP-dep_enz"/>
</dbReference>
<evidence type="ECO:0000256" key="3">
    <source>
        <dbReference type="ARBA" id="ARBA00022898"/>
    </source>
</evidence>
<dbReference type="InterPro" id="IPR044639">
    <property type="entry name" value="CGS1/2"/>
</dbReference>
<evidence type="ECO:0000313" key="6">
    <source>
        <dbReference type="Proteomes" id="UP000485058"/>
    </source>
</evidence>